<comment type="domain">
    <text evidence="10">Lacks alpha-helical transmembrane segments, suggesting that it resides in the membrane via beta-sheet conformations similar to those predicted for other outer membrane proteins and porin.</text>
</comment>
<name>A0ABR3QH81_9TREE</name>
<evidence type="ECO:0000256" key="7">
    <source>
        <dbReference type="ARBA" id="ARBA00023121"/>
    </source>
</evidence>
<sequence length="790" mass="84270">MSFLFPSWATAFSEGFYDDAKAMLETALNKGNKPPVIQGRIEVVDLNMGKEPPTLTLLEIGDLSLDRFRGILRLGYQGDAWIEVRCRVQANPLSHNPNLLPSSTLPISTPLLASQPLLVPMTLRLSKLHLRAILILVVSASKGITLVFKNDPLQNVDVSSTFDSVEVIRGYLQQEIEGQLREMFREDLPGIIHRLSQRWFTDSKTAGHVETPYREPEAANTSYDDEQMDEYDPTSAGTDVFGAHSPPTTNSTPRRRALHRATSMKERAAASSSGLSESPTSYTVFPDIENYDPTYGLRPEGLPTHSGYEAFGRLWEKARSGGGRGLGSLMDGGGPLESYRGGDEEAVEEESETDEYDGGDVDDEEGRPFDMSADMDDHSGFHGHHHLNGHSTPPRHGHATPPRVMSPTEWESFPAIGGGYITRPRVYHAQSQIRAPSEAGGAMPSPAGTAGTATGGSVTARASSIGGASTIGSLRGRAAQSTVGLMGYHGSSGPVLGPSLRRTATSHSDLLGSRSRADSLATFALQHSHALAHGASGPAVPPSPMRSQSARGHVRRPQSPGGRASTHVSRASWDPARGGTERALSPPPRAPLPRPVSMDAGARLRSATDPMPPQIIRHPPRERAPSIGTVASRAGLGAITLPLNNSVSQLATLSLSANTLSPYARAHEHIAVRSFPHLGRGAPGAAPSGPATAAAIEAGNVKARRKRIFRVGSSKPASREPSLSPEVDERTPSLDWDEETRHASSSSESVSRAAWRASHGVHSVHSAPSTRPGVGRASSRGSYGFPKIPE</sequence>
<feature type="compositionally biased region" description="Basic residues" evidence="11">
    <location>
        <begin position="381"/>
        <end position="398"/>
    </location>
</feature>
<evidence type="ECO:0000256" key="6">
    <source>
        <dbReference type="ARBA" id="ARBA00023055"/>
    </source>
</evidence>
<evidence type="ECO:0000256" key="8">
    <source>
        <dbReference type="ARBA" id="ARBA00023128"/>
    </source>
</evidence>
<dbReference type="InterPro" id="IPR058825">
    <property type="entry name" value="MDM34_N"/>
</dbReference>
<feature type="compositionally biased region" description="Basic and acidic residues" evidence="11">
    <location>
        <begin position="206"/>
        <end position="217"/>
    </location>
</feature>
<keyword evidence="3 10" id="KW-1134">Transmembrane beta strand</keyword>
<evidence type="ECO:0000256" key="4">
    <source>
        <dbReference type="ARBA" id="ARBA00022692"/>
    </source>
</evidence>
<evidence type="ECO:0000256" key="9">
    <source>
        <dbReference type="ARBA" id="ARBA00023136"/>
    </source>
</evidence>
<keyword evidence="14" id="KW-1185">Reference proteome</keyword>
<feature type="region of interest" description="Disordered" evidence="11">
    <location>
        <begin position="533"/>
        <end position="625"/>
    </location>
</feature>
<comment type="similarity">
    <text evidence="10">Belongs to the MDM34 family.</text>
</comment>
<evidence type="ECO:0000313" key="14">
    <source>
        <dbReference type="Proteomes" id="UP001565368"/>
    </source>
</evidence>
<keyword evidence="9 10" id="KW-0472">Membrane</keyword>
<comment type="caution">
    <text evidence="13">The sequence shown here is derived from an EMBL/GenBank/DDBJ whole genome shotgun (WGS) entry which is preliminary data.</text>
</comment>
<feature type="region of interest" description="Disordered" evidence="11">
    <location>
        <begin position="709"/>
        <end position="790"/>
    </location>
</feature>
<comment type="subunit">
    <text evidence="10">Component of the ER-mitochondria encounter structure (ERMES) or MDM complex, composed of MMM1, MDM10, MDM12 and MDM34.</text>
</comment>
<keyword evidence="4 10" id="KW-0812">Transmembrane</keyword>
<evidence type="ECO:0000256" key="3">
    <source>
        <dbReference type="ARBA" id="ARBA00022452"/>
    </source>
</evidence>
<feature type="compositionally biased region" description="Polar residues" evidence="11">
    <location>
        <begin position="270"/>
        <end position="281"/>
    </location>
</feature>
<feature type="compositionally biased region" description="Low complexity" evidence="11">
    <location>
        <begin position="743"/>
        <end position="758"/>
    </location>
</feature>
<keyword evidence="7" id="KW-0446">Lipid-binding</keyword>
<keyword evidence="2" id="KW-0813">Transport</keyword>
<dbReference type="CDD" id="cd21673">
    <property type="entry name" value="SMP_Mdm34"/>
    <property type="match status" value="1"/>
</dbReference>
<evidence type="ECO:0000256" key="2">
    <source>
        <dbReference type="ARBA" id="ARBA00022448"/>
    </source>
</evidence>
<evidence type="ECO:0000313" key="13">
    <source>
        <dbReference type="EMBL" id="KAL1413731.1"/>
    </source>
</evidence>
<organism evidence="13 14">
    <name type="scientific">Vanrija albida</name>
    <dbReference type="NCBI Taxonomy" id="181172"/>
    <lineage>
        <taxon>Eukaryota</taxon>
        <taxon>Fungi</taxon>
        <taxon>Dikarya</taxon>
        <taxon>Basidiomycota</taxon>
        <taxon>Agaricomycotina</taxon>
        <taxon>Tremellomycetes</taxon>
        <taxon>Trichosporonales</taxon>
        <taxon>Trichosporonaceae</taxon>
        <taxon>Vanrija</taxon>
    </lineage>
</organism>
<evidence type="ECO:0000259" key="12">
    <source>
        <dbReference type="PROSITE" id="PS51847"/>
    </source>
</evidence>
<dbReference type="InterPro" id="IPR027536">
    <property type="entry name" value="MDM34"/>
</dbReference>
<keyword evidence="6" id="KW-0445">Lipid transport</keyword>
<feature type="region of interest" description="Disordered" evidence="11">
    <location>
        <begin position="324"/>
        <end position="404"/>
    </location>
</feature>
<proteinExistence type="inferred from homology"/>
<comment type="subcellular location">
    <subcellularLocation>
        <location evidence="1">Membrane</location>
    </subcellularLocation>
    <subcellularLocation>
        <location evidence="10">Mitochondrion outer membrane</location>
        <topology evidence="10">Multi-pass membrane protein</topology>
    </subcellularLocation>
    <text evidence="10">The ERMES/MDM complex localizes to a few discrete foci (around 10 per single cell), that represent mitochondria-endoplasmic reticulum junctions. These foci are often found next to mtDNA nucleoids.</text>
</comment>
<feature type="compositionally biased region" description="Gly residues" evidence="11">
    <location>
        <begin position="324"/>
        <end position="335"/>
    </location>
</feature>
<evidence type="ECO:0000256" key="1">
    <source>
        <dbReference type="ARBA" id="ARBA00004370"/>
    </source>
</evidence>
<dbReference type="InterPro" id="IPR031468">
    <property type="entry name" value="SMP_LBD"/>
</dbReference>
<dbReference type="GeneID" id="95982556"/>
<evidence type="ECO:0000256" key="10">
    <source>
        <dbReference type="HAMAP-Rule" id="MF_03105"/>
    </source>
</evidence>
<evidence type="ECO:0000256" key="11">
    <source>
        <dbReference type="SAM" id="MobiDB-lite"/>
    </source>
</evidence>
<dbReference type="HAMAP" id="MF_03105">
    <property type="entry name" value="Mdm34"/>
    <property type="match status" value="1"/>
</dbReference>
<accession>A0ABR3QH81</accession>
<gene>
    <name evidence="10 13" type="primary">MDM34</name>
    <name evidence="13" type="ORF">Q8F55_001513</name>
</gene>
<feature type="compositionally biased region" description="Acidic residues" evidence="11">
    <location>
        <begin position="223"/>
        <end position="232"/>
    </location>
</feature>
<dbReference type="Proteomes" id="UP001565368">
    <property type="component" value="Unassembled WGS sequence"/>
</dbReference>
<protein>
    <recommendedName>
        <fullName evidence="10">Mitochondrial distribution and morphology protein 34</fullName>
    </recommendedName>
</protein>
<feature type="compositionally biased region" description="Acidic residues" evidence="11">
    <location>
        <begin position="344"/>
        <end position="365"/>
    </location>
</feature>
<reference evidence="13 14" key="1">
    <citation type="submission" date="2023-08" db="EMBL/GenBank/DDBJ databases">
        <title>Annotated Genome Sequence of Vanrija albida AlHP1.</title>
        <authorList>
            <person name="Herzog R."/>
        </authorList>
    </citation>
    <scope>NUCLEOTIDE SEQUENCE [LARGE SCALE GENOMIC DNA]</scope>
    <source>
        <strain evidence="13 14">AlHP1</strain>
    </source>
</reference>
<comment type="function">
    <text evidence="10">Component of the ERMES/MDM complex, which serves as a molecular tether to connect the endoplasmic reticulum (ER) and mitochondria. Components of this complex are involved in the control of mitochondrial shape and protein biogenesis, and function in nonvesicular lipid trafficking between the ER and mitochondria. MDM34 is required for the interaction of the ER-resident membrane protein MMM1 and the outer mitochondrial membrane-resident beta-barrel protein MDM10.</text>
</comment>
<dbReference type="Pfam" id="PF26545">
    <property type="entry name" value="Mdm34_N"/>
    <property type="match status" value="1"/>
</dbReference>
<feature type="compositionally biased region" description="Pro residues" evidence="11">
    <location>
        <begin position="585"/>
        <end position="594"/>
    </location>
</feature>
<keyword evidence="5 10" id="KW-1000">Mitochondrion outer membrane</keyword>
<feature type="region of interest" description="Disordered" evidence="11">
    <location>
        <begin position="206"/>
        <end position="281"/>
    </location>
</feature>
<dbReference type="PROSITE" id="PS51847">
    <property type="entry name" value="SMP"/>
    <property type="match status" value="1"/>
</dbReference>
<dbReference type="PANTHER" id="PTHR28185">
    <property type="entry name" value="MITOCHONDRIAL DISTRIBUTION AND MORPHOLOGY PROTEIN 34"/>
    <property type="match status" value="1"/>
</dbReference>
<feature type="domain" description="SMP-LTD" evidence="12">
    <location>
        <begin position="1"/>
        <end position="197"/>
    </location>
</feature>
<keyword evidence="8 10" id="KW-0496">Mitochondrion</keyword>
<dbReference type="PANTHER" id="PTHR28185:SF1">
    <property type="entry name" value="MITOCHONDRIAL DISTRIBUTION AND MORPHOLOGY PROTEIN 34"/>
    <property type="match status" value="1"/>
</dbReference>
<evidence type="ECO:0000256" key="5">
    <source>
        <dbReference type="ARBA" id="ARBA00022787"/>
    </source>
</evidence>
<dbReference type="EMBL" id="JBBXJM010000001">
    <property type="protein sequence ID" value="KAL1413731.1"/>
    <property type="molecule type" value="Genomic_DNA"/>
</dbReference>
<dbReference type="RefSeq" id="XP_069213675.1">
    <property type="nucleotide sequence ID" value="XM_069350131.1"/>
</dbReference>